<keyword evidence="2" id="KW-1185">Reference proteome</keyword>
<organism evidence="1 2">
    <name type="scientific">Trypanosoma theileri</name>
    <dbReference type="NCBI Taxonomy" id="67003"/>
    <lineage>
        <taxon>Eukaryota</taxon>
        <taxon>Discoba</taxon>
        <taxon>Euglenozoa</taxon>
        <taxon>Kinetoplastea</taxon>
        <taxon>Metakinetoplastina</taxon>
        <taxon>Trypanosomatida</taxon>
        <taxon>Trypanosomatidae</taxon>
        <taxon>Trypanosoma</taxon>
    </lineage>
</organism>
<dbReference type="AlphaFoldDB" id="A0A1X0NMX8"/>
<dbReference type="Gene3D" id="3.60.10.10">
    <property type="entry name" value="Endonuclease/exonuclease/phosphatase"/>
    <property type="match status" value="1"/>
</dbReference>
<comment type="caution">
    <text evidence="1">The sequence shown here is derived from an EMBL/GenBank/DDBJ whole genome shotgun (WGS) entry which is preliminary data.</text>
</comment>
<dbReference type="RefSeq" id="XP_028879909.1">
    <property type="nucleotide sequence ID" value="XM_029028785.1"/>
</dbReference>
<dbReference type="GeneID" id="39988565"/>
<gene>
    <name evidence="1" type="ORF">TM35_000321580</name>
</gene>
<dbReference type="VEuPathDB" id="TriTrypDB:TM35_000321580"/>
<accession>A0A1X0NMX8</accession>
<dbReference type="Proteomes" id="UP000192257">
    <property type="component" value="Unassembled WGS sequence"/>
</dbReference>
<name>A0A1X0NMX8_9TRYP</name>
<reference evidence="1 2" key="1">
    <citation type="submission" date="2017-03" db="EMBL/GenBank/DDBJ databases">
        <title>An alternative strategy for trypanosome survival in the mammalian bloodstream revealed through genome and transcriptome analysis of the ubiquitous bovine parasite Trypanosoma (Megatrypanum) theileri.</title>
        <authorList>
            <person name="Kelly S."/>
            <person name="Ivens A."/>
            <person name="Mott A."/>
            <person name="O'Neill E."/>
            <person name="Emms D."/>
            <person name="Macleod O."/>
            <person name="Voorheis P."/>
            <person name="Matthews J."/>
            <person name="Matthews K."/>
            <person name="Carrington M."/>
        </authorList>
    </citation>
    <scope>NUCLEOTIDE SEQUENCE [LARGE SCALE GENOMIC DNA]</scope>
    <source>
        <strain evidence="1">Edinburgh</strain>
    </source>
</reference>
<dbReference type="OrthoDB" id="252531at2759"/>
<proteinExistence type="predicted"/>
<dbReference type="InterPro" id="IPR036691">
    <property type="entry name" value="Endo/exonu/phosph_ase_sf"/>
</dbReference>
<dbReference type="EMBL" id="NBCO01000032">
    <property type="protein sequence ID" value="ORC85843.1"/>
    <property type="molecule type" value="Genomic_DNA"/>
</dbReference>
<evidence type="ECO:0000313" key="2">
    <source>
        <dbReference type="Proteomes" id="UP000192257"/>
    </source>
</evidence>
<protein>
    <submittedName>
        <fullName evidence="1">Tbingi protein</fullName>
    </submittedName>
</protein>
<sequence>MAPLFMQIPFFYERNACVTCRRAISSITHTRLLLSGGGVGENPGPSLRGKTFLEENVAFCLLSETKLSSAEASSFTIAGYQHHGVSHPSKGGGVSILVREDLPVKRGLTVVASIEHAHATIHTSEGLALTMTSAYSSLRGDHTQLRN</sequence>
<evidence type="ECO:0000313" key="1">
    <source>
        <dbReference type="EMBL" id="ORC85843.1"/>
    </source>
</evidence>